<dbReference type="PANTHER" id="PTHR19944">
    <property type="entry name" value="MHC CLASS II-RELATED"/>
    <property type="match status" value="1"/>
</dbReference>
<dbReference type="SMART" id="SM00921">
    <property type="entry name" value="MHC_II_beta"/>
    <property type="match status" value="1"/>
</dbReference>
<dbReference type="InterPro" id="IPR011162">
    <property type="entry name" value="MHC_I/II-like_Ag-recog"/>
</dbReference>
<feature type="domain" description="MHC class II beta chain N-terminal" evidence="3">
    <location>
        <begin position="18"/>
        <end position="92"/>
    </location>
</feature>
<dbReference type="AlphaFoldDB" id="A0A7K4RGU2"/>
<evidence type="ECO:0000313" key="4">
    <source>
        <dbReference type="EMBL" id="NWQ72563.1"/>
    </source>
</evidence>
<dbReference type="Proteomes" id="UP000556200">
    <property type="component" value="Unassembled WGS sequence"/>
</dbReference>
<comment type="caution">
    <text evidence="4">The sequence shown here is derived from an EMBL/GenBank/DDBJ whole genome shotgun (WGS) entry which is preliminary data.</text>
</comment>
<dbReference type="Pfam" id="PF00969">
    <property type="entry name" value="MHC_II_beta"/>
    <property type="match status" value="1"/>
</dbReference>
<protein>
    <submittedName>
        <fullName evidence="4">HB2D protein</fullName>
    </submittedName>
</protein>
<organism evidence="4 5">
    <name type="scientific">Neopipo cinnamomea</name>
    <dbReference type="NCBI Taxonomy" id="456388"/>
    <lineage>
        <taxon>Eukaryota</taxon>
        <taxon>Metazoa</taxon>
        <taxon>Chordata</taxon>
        <taxon>Craniata</taxon>
        <taxon>Vertebrata</taxon>
        <taxon>Euteleostomi</taxon>
        <taxon>Archelosauria</taxon>
        <taxon>Archosauria</taxon>
        <taxon>Dinosauria</taxon>
        <taxon>Saurischia</taxon>
        <taxon>Theropoda</taxon>
        <taxon>Coelurosauria</taxon>
        <taxon>Aves</taxon>
        <taxon>Neognathae</taxon>
        <taxon>Neoaves</taxon>
        <taxon>Telluraves</taxon>
        <taxon>Australaves</taxon>
        <taxon>Passeriformes</taxon>
        <taxon>Tyrannidae</taxon>
        <taxon>Neopipo</taxon>
    </lineage>
</organism>
<dbReference type="SUPFAM" id="SSF54452">
    <property type="entry name" value="MHC antigen-recognition domain"/>
    <property type="match status" value="1"/>
</dbReference>
<keyword evidence="1" id="KW-1015">Disulfide bond</keyword>
<dbReference type="GO" id="GO:0042613">
    <property type="term" value="C:MHC class II protein complex"/>
    <property type="evidence" value="ECO:0007669"/>
    <property type="project" value="InterPro"/>
</dbReference>
<dbReference type="GO" id="GO:0006955">
    <property type="term" value="P:immune response"/>
    <property type="evidence" value="ECO:0007669"/>
    <property type="project" value="InterPro"/>
</dbReference>
<dbReference type="PANTHER" id="PTHR19944:SF99">
    <property type="entry name" value="HLA CLASS II HISTOCOMPATIBILITY ANTIGEN, DRB1 BETA CHAIN"/>
    <property type="match status" value="1"/>
</dbReference>
<dbReference type="EMBL" id="VYZA01006145">
    <property type="protein sequence ID" value="NWQ72563.1"/>
    <property type="molecule type" value="Genomic_DNA"/>
</dbReference>
<evidence type="ECO:0000313" key="5">
    <source>
        <dbReference type="Proteomes" id="UP000556200"/>
    </source>
</evidence>
<proteinExistence type="predicted"/>
<dbReference type="GO" id="GO:0019882">
    <property type="term" value="P:antigen processing and presentation"/>
    <property type="evidence" value="ECO:0007669"/>
    <property type="project" value="InterPro"/>
</dbReference>
<keyword evidence="2" id="KW-0325">Glycoprotein</keyword>
<dbReference type="Gene3D" id="3.10.320.10">
    <property type="entry name" value="Class II Histocompatibility Antigen, M Beta Chain, Chain B, domain 1"/>
    <property type="match status" value="1"/>
</dbReference>
<reference evidence="4 5" key="1">
    <citation type="submission" date="2019-09" db="EMBL/GenBank/DDBJ databases">
        <title>Bird 10,000 Genomes (B10K) Project - Family phase.</title>
        <authorList>
            <person name="Zhang G."/>
        </authorList>
    </citation>
    <scope>NUCLEOTIDE SEQUENCE [LARGE SCALE GENOMIC DNA]</scope>
    <source>
        <strain evidence="4">B10K-DU-004-15</strain>
        <tissue evidence="4">Mixed tissue sample</tissue>
    </source>
</reference>
<dbReference type="InterPro" id="IPR050160">
    <property type="entry name" value="MHC/Immunoglobulin"/>
</dbReference>
<sequence>PPDPCPAHIGVFQKLRKSECYFINGTEQVRLMEKQIYNWEQFAHFDSDVGAFVGDTLYWEKVARYWNSEQELMEYIRAAVDTYCRNNYEASTPFPVTR</sequence>
<gene>
    <name evidence="4" type="primary">Hb2d</name>
    <name evidence="4" type="ORF">NEOCIN_R15440</name>
</gene>
<feature type="non-terminal residue" evidence="4">
    <location>
        <position position="98"/>
    </location>
</feature>
<evidence type="ECO:0000259" key="3">
    <source>
        <dbReference type="SMART" id="SM00921"/>
    </source>
</evidence>
<name>A0A7K4RGU2_9TYRA</name>
<feature type="non-terminal residue" evidence="4">
    <location>
        <position position="1"/>
    </location>
</feature>
<accession>A0A7K4RGU2</accession>
<evidence type="ECO:0000256" key="1">
    <source>
        <dbReference type="ARBA" id="ARBA00023157"/>
    </source>
</evidence>
<dbReference type="InterPro" id="IPR000353">
    <property type="entry name" value="MHC_II_b_N"/>
</dbReference>
<evidence type="ECO:0000256" key="2">
    <source>
        <dbReference type="ARBA" id="ARBA00023180"/>
    </source>
</evidence>
<keyword evidence="5" id="KW-1185">Reference proteome</keyword>
<dbReference type="InterPro" id="IPR014745">
    <property type="entry name" value="MHC_II_a/b_N"/>
</dbReference>